<feature type="compositionally biased region" description="Basic and acidic residues" evidence="2">
    <location>
        <begin position="139"/>
        <end position="154"/>
    </location>
</feature>
<evidence type="ECO:0000256" key="1">
    <source>
        <dbReference type="SAM" id="Coils"/>
    </source>
</evidence>
<dbReference type="Gene3D" id="3.40.960.10">
    <property type="entry name" value="VSR Endonuclease"/>
    <property type="match status" value="1"/>
</dbReference>
<sequence>MTEEFKNYNENRDDAGFAVSGPAGAPGDGARRTCACEECADAGCACPGCVVLFPTHNDAALDGAPDARDGAPDALDADGNVSAERSVDTAAAAGMASAERPVDNGVARDGLIVDESAAERPDAERSADKLGNPADVDEPDHNPEPSERPEHPESPENPENPGNPSASPTLPAVITRFGEIVAVRVPDITFTSADIVKMERAIASGAFDKDVVKAPPYESNLHAGLLGDGDGNDIVEINGVEDLTGAWGTPPGTWCVQRPGLCAVSRARRAMPDAWRAQPDAPPARPDVSNALGGWGASPDMAGQASGWNPPLADCDARPDDWCGVDCPERDDGRFEWGAMSDDCLGGDERDDWSDGGDDSTEGETARGSWRPGGAETDAGMRWDGAESRGMRSGDGWANDSCDSRIVHPSFFGAADPALEPDSTADASDVSDIHDALSTLDVLADIDDGDCDDADGDGADADYDPDHIVHTDVVDLNGCWKFPFEPRCDPARPRNAHPRDRRPRSACEYAGTFHDMGIVNSKNQNPADKSPSHAGITHTRLLEEAARRLAVCLERDGESSRTWPYCLWTALELMGIEKPRPAPCSEASRAFMDDSPLYMALPNANVRPRQRHTMPGLRYVVAAFGPQTRTIGVGMLEDSVRCVDAVDTWIMFASHLSLEELVVLGDSMMRRGYLGVSCRLEEFERRVESLRAMGEERSAGAASGVIGARSGNAAGPRIAGPGGDWRKPHGLRACEKALRLMRERTDSSQETRLRLALMRCGLDEPQINHMMEDPRSGRRLYLDLAYPELKIAIEYDGMHHARQWLADSARRTAIEDAGWIYIQVTKDDLADLNAERELARRVAERMSRRVGHKVRLRAESTTEQLADRRRMGRRRRPMWEVDG</sequence>
<feature type="region of interest" description="Disordered" evidence="2">
    <location>
        <begin position="1"/>
        <end position="25"/>
    </location>
</feature>
<feature type="coiled-coil region" evidence="1">
    <location>
        <begin position="822"/>
        <end position="849"/>
    </location>
</feature>
<feature type="compositionally biased region" description="Basic and acidic residues" evidence="2">
    <location>
        <begin position="858"/>
        <end position="869"/>
    </location>
</feature>
<feature type="region of interest" description="Disordered" evidence="2">
    <location>
        <begin position="274"/>
        <end position="313"/>
    </location>
</feature>
<feature type="compositionally biased region" description="Acidic residues" evidence="2">
    <location>
        <begin position="345"/>
        <end position="362"/>
    </location>
</feature>
<dbReference type="Proteomes" id="UP000216725">
    <property type="component" value="Unassembled WGS sequence"/>
</dbReference>
<reference evidence="3 4" key="1">
    <citation type="journal article" date="2017" name="BMC Genomics">
        <title>Comparative genomic and phylogenomic analyses of the Bifidobacteriaceae family.</title>
        <authorList>
            <person name="Lugli G.A."/>
            <person name="Milani C."/>
            <person name="Turroni F."/>
            <person name="Duranti S."/>
            <person name="Mancabelli L."/>
            <person name="Mangifesta M."/>
            <person name="Ferrario C."/>
            <person name="Modesto M."/>
            <person name="Mattarelli P."/>
            <person name="Jiri K."/>
            <person name="van Sinderen D."/>
            <person name="Ventura M."/>
        </authorList>
    </citation>
    <scope>NUCLEOTIDE SEQUENCE [LARGE SCALE GENOMIC DNA]</scope>
    <source>
        <strain evidence="3 4">DSM 24742</strain>
    </source>
</reference>
<evidence type="ECO:0000256" key="2">
    <source>
        <dbReference type="SAM" id="MobiDB-lite"/>
    </source>
</evidence>
<feature type="compositionally biased region" description="Low complexity" evidence="2">
    <location>
        <begin position="157"/>
        <end position="168"/>
    </location>
</feature>
<feature type="compositionally biased region" description="Basic and acidic residues" evidence="2">
    <location>
        <begin position="117"/>
        <end position="128"/>
    </location>
</feature>
<comment type="caution">
    <text evidence="3">The sequence shown here is derived from an EMBL/GenBank/DDBJ whole genome shotgun (WGS) entry which is preliminary data.</text>
</comment>
<evidence type="ECO:0000313" key="3">
    <source>
        <dbReference type="EMBL" id="OZG51244.1"/>
    </source>
</evidence>
<keyword evidence="4" id="KW-1185">Reference proteome</keyword>
<keyword evidence="1" id="KW-0175">Coiled coil</keyword>
<feature type="compositionally biased region" description="Basic and acidic residues" evidence="2">
    <location>
        <begin position="379"/>
        <end position="392"/>
    </location>
</feature>
<feature type="compositionally biased region" description="Basic and acidic residues" evidence="2">
    <location>
        <begin position="1"/>
        <end position="15"/>
    </location>
</feature>
<evidence type="ECO:0008006" key="5">
    <source>
        <dbReference type="Google" id="ProtNLM"/>
    </source>
</evidence>
<feature type="region of interest" description="Disordered" evidence="2">
    <location>
        <begin position="114"/>
        <end position="170"/>
    </location>
</feature>
<dbReference type="EMBL" id="MWWR01000009">
    <property type="protein sequence ID" value="OZG51244.1"/>
    <property type="molecule type" value="Genomic_DNA"/>
</dbReference>
<gene>
    <name evidence="3" type="ORF">PSRA_1188</name>
</gene>
<feature type="region of interest" description="Disordered" evidence="2">
    <location>
        <begin position="339"/>
        <end position="396"/>
    </location>
</feature>
<organism evidence="3 4">
    <name type="scientific">Pseudoscardovia radai</name>
    <dbReference type="NCBI Taxonomy" id="987066"/>
    <lineage>
        <taxon>Bacteria</taxon>
        <taxon>Bacillati</taxon>
        <taxon>Actinomycetota</taxon>
        <taxon>Actinomycetes</taxon>
        <taxon>Bifidobacteriales</taxon>
        <taxon>Bifidobacteriaceae</taxon>
        <taxon>Pseudoscardovia</taxon>
    </lineage>
</organism>
<dbReference type="InterPro" id="IPR011335">
    <property type="entry name" value="Restrct_endonuc-II-like"/>
</dbReference>
<proteinExistence type="predicted"/>
<evidence type="ECO:0000313" key="4">
    <source>
        <dbReference type="Proteomes" id="UP000216725"/>
    </source>
</evidence>
<dbReference type="SUPFAM" id="SSF52980">
    <property type="entry name" value="Restriction endonuclease-like"/>
    <property type="match status" value="1"/>
</dbReference>
<feature type="region of interest" description="Disordered" evidence="2">
    <location>
        <begin position="858"/>
        <end position="883"/>
    </location>
</feature>
<name>A0A261EWK7_9BIFI</name>
<dbReference type="AlphaFoldDB" id="A0A261EWK7"/>
<accession>A0A261EWK7</accession>
<protein>
    <recommendedName>
        <fullName evidence="5">DUF559 domain-containing protein</fullName>
    </recommendedName>
</protein>